<protein>
    <recommendedName>
        <fullName evidence="3">Glycosyltransferase</fullName>
    </recommendedName>
</protein>
<comment type="caution">
    <text evidence="1">The sequence shown here is derived from an EMBL/GenBank/DDBJ whole genome shotgun (WGS) entry which is preliminary data.</text>
</comment>
<dbReference type="EMBL" id="LUKF01000014">
    <property type="protein sequence ID" value="KYG63404.1"/>
    <property type="molecule type" value="Genomic_DNA"/>
</dbReference>
<evidence type="ECO:0008006" key="3">
    <source>
        <dbReference type="Google" id="ProtNLM"/>
    </source>
</evidence>
<organism evidence="1 2">
    <name type="scientific">Bdellovibrio bacteriovorus</name>
    <dbReference type="NCBI Taxonomy" id="959"/>
    <lineage>
        <taxon>Bacteria</taxon>
        <taxon>Pseudomonadati</taxon>
        <taxon>Bdellovibrionota</taxon>
        <taxon>Bdellovibrionia</taxon>
        <taxon>Bdellovibrionales</taxon>
        <taxon>Pseudobdellovibrionaceae</taxon>
        <taxon>Bdellovibrio</taxon>
    </lineage>
</organism>
<dbReference type="Proteomes" id="UP000075391">
    <property type="component" value="Unassembled WGS sequence"/>
</dbReference>
<sequence length="371" mass="42476">MAKIILVSKHVNATSWQLAQALKSQQHEVVLLTSYGEVPPEDTTGIEFMGYFKSWSVLEGFRIIPGLFGLHPQILHVLLDEDQMNPAQMILSTFAKSHPSCVLTTSLLNIRRGLNRRNPVRYLVEESDIITCPTVEALGQLRGLNVRSPRQGRGILPPVLDLKSEFAVNVFHEDIEEQFFQALETRPYVVIPFRETHFDPESENFVRIRTMAQKYKVVLWGSYSHWSLRDRKKFAGWMDEFQCGHNWTVTGSLSPQAGRQLLEKSTAVMLAGQGFTPIEMTDFYMKAIHSHAVLILDSKQSSVHSDLWKNTVNCWILNHDHIHADLVKLLAKPHLRVPESLSEQLAEDRHLIDSSLNELNRLYNRALNHLR</sequence>
<dbReference type="AlphaFoldDB" id="A0A150WIG4"/>
<accession>A0A150WIG4</accession>
<reference evidence="1 2" key="1">
    <citation type="submission" date="2016-03" db="EMBL/GenBank/DDBJ databases">
        <authorList>
            <person name="Ploux O."/>
        </authorList>
    </citation>
    <scope>NUCLEOTIDE SEQUENCE [LARGE SCALE GENOMIC DNA]</scope>
    <source>
        <strain evidence="1 2">BER2</strain>
    </source>
</reference>
<name>A0A150WIG4_BDEBC</name>
<proteinExistence type="predicted"/>
<evidence type="ECO:0000313" key="1">
    <source>
        <dbReference type="EMBL" id="KYG63404.1"/>
    </source>
</evidence>
<gene>
    <name evidence="1" type="ORF">AZI85_05065</name>
</gene>
<evidence type="ECO:0000313" key="2">
    <source>
        <dbReference type="Proteomes" id="UP000075391"/>
    </source>
</evidence>
<dbReference type="OrthoDB" id="5288715at2"/>
<dbReference type="RefSeq" id="WP_063243753.1">
    <property type="nucleotide sequence ID" value="NZ_LUKF01000014.1"/>
</dbReference>